<dbReference type="GO" id="GO:0000987">
    <property type="term" value="F:cis-regulatory region sequence-specific DNA binding"/>
    <property type="evidence" value="ECO:0007669"/>
    <property type="project" value="InterPro"/>
</dbReference>
<dbReference type="InterPro" id="IPR002100">
    <property type="entry name" value="TF_MADSbox"/>
</dbReference>
<evidence type="ECO:0000313" key="8">
    <source>
        <dbReference type="EMBL" id="EOA28296.1"/>
    </source>
</evidence>
<evidence type="ECO:0000256" key="4">
    <source>
        <dbReference type="ARBA" id="ARBA00023163"/>
    </source>
</evidence>
<evidence type="ECO:0000313" key="9">
    <source>
        <dbReference type="Proteomes" id="UP000029121"/>
    </source>
</evidence>
<keyword evidence="2" id="KW-0805">Transcription regulation</keyword>
<keyword evidence="9" id="KW-1185">Reference proteome</keyword>
<dbReference type="Pfam" id="PF00319">
    <property type="entry name" value="SRF-TF"/>
    <property type="match status" value="1"/>
</dbReference>
<dbReference type="eggNOG" id="KOG0014">
    <property type="taxonomic scope" value="Eukaryota"/>
</dbReference>
<dbReference type="GO" id="GO:0045944">
    <property type="term" value="P:positive regulation of transcription by RNA polymerase II"/>
    <property type="evidence" value="ECO:0007669"/>
    <property type="project" value="InterPro"/>
</dbReference>
<evidence type="ECO:0000256" key="2">
    <source>
        <dbReference type="ARBA" id="ARBA00023015"/>
    </source>
</evidence>
<dbReference type="GO" id="GO:0046983">
    <property type="term" value="F:protein dimerization activity"/>
    <property type="evidence" value="ECO:0007669"/>
    <property type="project" value="InterPro"/>
</dbReference>
<dbReference type="CDD" id="cd00266">
    <property type="entry name" value="MADS_SRF_like"/>
    <property type="match status" value="1"/>
</dbReference>
<keyword evidence="4" id="KW-0804">Transcription</keyword>
<dbReference type="GO" id="GO:0000981">
    <property type="term" value="F:DNA-binding transcription factor activity, RNA polymerase II-specific"/>
    <property type="evidence" value="ECO:0007669"/>
    <property type="project" value="InterPro"/>
</dbReference>
<dbReference type="GO" id="GO:0005634">
    <property type="term" value="C:nucleus"/>
    <property type="evidence" value="ECO:0007669"/>
    <property type="project" value="UniProtKB-SubCell"/>
</dbReference>
<feature type="domain" description="MADS-box" evidence="7">
    <location>
        <begin position="2"/>
        <end position="49"/>
    </location>
</feature>
<evidence type="ECO:0000259" key="7">
    <source>
        <dbReference type="PROSITE" id="PS50066"/>
    </source>
</evidence>
<dbReference type="InterPro" id="IPR036879">
    <property type="entry name" value="TF_MADSbox_sf"/>
</dbReference>
<dbReference type="Proteomes" id="UP000029121">
    <property type="component" value="Unassembled WGS sequence"/>
</dbReference>
<comment type="subcellular location">
    <subcellularLocation>
        <location evidence="1">Nucleus</location>
    </subcellularLocation>
</comment>
<dbReference type="KEGG" id="crb:17889096"/>
<protein>
    <recommendedName>
        <fullName evidence="7">MADS-box domain-containing protein</fullName>
    </recommendedName>
</protein>
<evidence type="ECO:0000256" key="6">
    <source>
        <dbReference type="SAM" id="Coils"/>
    </source>
</evidence>
<evidence type="ECO:0000256" key="5">
    <source>
        <dbReference type="ARBA" id="ARBA00023242"/>
    </source>
</evidence>
<dbReference type="AlphaFoldDB" id="R0FZN5"/>
<dbReference type="SUPFAM" id="SSF55455">
    <property type="entry name" value="SRF-like"/>
    <property type="match status" value="1"/>
</dbReference>
<dbReference type="EMBL" id="KB870808">
    <property type="protein sequence ID" value="EOA28296.1"/>
    <property type="molecule type" value="Genomic_DNA"/>
</dbReference>
<evidence type="ECO:0000256" key="3">
    <source>
        <dbReference type="ARBA" id="ARBA00023125"/>
    </source>
</evidence>
<organism evidence="8 9">
    <name type="scientific">Capsella rubella</name>
    <dbReference type="NCBI Taxonomy" id="81985"/>
    <lineage>
        <taxon>Eukaryota</taxon>
        <taxon>Viridiplantae</taxon>
        <taxon>Streptophyta</taxon>
        <taxon>Embryophyta</taxon>
        <taxon>Tracheophyta</taxon>
        <taxon>Spermatophyta</taxon>
        <taxon>Magnoliopsida</taxon>
        <taxon>eudicotyledons</taxon>
        <taxon>Gunneridae</taxon>
        <taxon>Pentapetalae</taxon>
        <taxon>rosids</taxon>
        <taxon>malvids</taxon>
        <taxon>Brassicales</taxon>
        <taxon>Brassicaceae</taxon>
        <taxon>Camelineae</taxon>
        <taxon>Capsella</taxon>
    </lineage>
</organism>
<dbReference type="Gene3D" id="3.40.1810.10">
    <property type="entry name" value="Transcription factor, MADS-box"/>
    <property type="match status" value="1"/>
</dbReference>
<gene>
    <name evidence="8" type="ORF">CARUB_v10024493mg</name>
</gene>
<keyword evidence="5" id="KW-0539">Nucleus</keyword>
<sequence length="253" mass="29355">MGKRSKLKLAYISNDSIRRTTLRRRGEGLKNKLKEIKTLCGVDACAVIYDPEKPTPDVWPSEPEVSDVIKRVDTETATKRTMMNQKEFLNQCIEKAKKQERRMVEDNKEIRLKEAMFKCLEGGKMGDPDMNNKDRRELCEFVDKYLKNIYHHRDVTLKNPDFEIGESSSRDMLPSYVSPVMAPPPPMAQTNQGAADVDLQISNNQEVYIPAVNQDEFHYPDQNHDGTQDQGFIEQMMKYGEETNFPWMDHKQF</sequence>
<keyword evidence="6" id="KW-0175">Coiled coil</keyword>
<dbReference type="STRING" id="81985.R0FZN5"/>
<dbReference type="InterPro" id="IPR033897">
    <property type="entry name" value="SRF-like_MADS-box"/>
</dbReference>
<proteinExistence type="predicted"/>
<keyword evidence="3" id="KW-0238">DNA-binding</keyword>
<evidence type="ECO:0000256" key="1">
    <source>
        <dbReference type="ARBA" id="ARBA00004123"/>
    </source>
</evidence>
<reference evidence="9" key="1">
    <citation type="journal article" date="2013" name="Nat. Genet.">
        <title>The Capsella rubella genome and the genomic consequences of rapid mating system evolution.</title>
        <authorList>
            <person name="Slotte T."/>
            <person name="Hazzouri K.M."/>
            <person name="Agren J.A."/>
            <person name="Koenig D."/>
            <person name="Maumus F."/>
            <person name="Guo Y.L."/>
            <person name="Steige K."/>
            <person name="Platts A.E."/>
            <person name="Escobar J.S."/>
            <person name="Newman L.K."/>
            <person name="Wang W."/>
            <person name="Mandakova T."/>
            <person name="Vello E."/>
            <person name="Smith L.M."/>
            <person name="Henz S.R."/>
            <person name="Steffen J."/>
            <person name="Takuno S."/>
            <person name="Brandvain Y."/>
            <person name="Coop G."/>
            <person name="Andolfatto P."/>
            <person name="Hu T.T."/>
            <person name="Blanchette M."/>
            <person name="Clark R.M."/>
            <person name="Quesneville H."/>
            <person name="Nordborg M."/>
            <person name="Gaut B.S."/>
            <person name="Lysak M.A."/>
            <person name="Jenkins J."/>
            <person name="Grimwood J."/>
            <person name="Chapman J."/>
            <person name="Prochnik S."/>
            <person name="Shu S."/>
            <person name="Rokhsar D."/>
            <person name="Schmutz J."/>
            <person name="Weigel D."/>
            <person name="Wright S.I."/>
        </authorList>
    </citation>
    <scope>NUCLEOTIDE SEQUENCE [LARGE SCALE GENOMIC DNA]</scope>
    <source>
        <strain evidence="9">cv. Monte Gargano</strain>
    </source>
</reference>
<dbReference type="OrthoDB" id="1035031at2759"/>
<name>R0FZN5_9BRAS</name>
<dbReference type="PROSITE" id="PS50066">
    <property type="entry name" value="MADS_BOX_2"/>
    <property type="match status" value="1"/>
</dbReference>
<dbReference type="SMART" id="SM00432">
    <property type="entry name" value="MADS"/>
    <property type="match status" value="1"/>
</dbReference>
<feature type="coiled-coil region" evidence="6">
    <location>
        <begin position="79"/>
        <end position="113"/>
    </location>
</feature>
<accession>R0FZN5</accession>